<protein>
    <submittedName>
        <fullName evidence="3">Biphenyl-2,3-diol 1,2-dioxygenase 3</fullName>
        <ecNumber evidence="3">1.13.11.39</ecNumber>
    </submittedName>
</protein>
<dbReference type="EC" id="1.13.11.39" evidence="3"/>
<dbReference type="SUPFAM" id="SSF54593">
    <property type="entry name" value="Glyoxalase/Bleomycin resistance protein/Dihydroxybiphenyl dioxygenase"/>
    <property type="match status" value="1"/>
</dbReference>
<evidence type="ECO:0000313" key="2">
    <source>
        <dbReference type="EMBL" id="SIA15259.1"/>
    </source>
</evidence>
<evidence type="ECO:0000313" key="3">
    <source>
        <dbReference type="EMBL" id="SIL85816.1"/>
    </source>
</evidence>
<evidence type="ECO:0000259" key="1">
    <source>
        <dbReference type="PROSITE" id="PS51819"/>
    </source>
</evidence>
<organism evidence="3 4">
    <name type="scientific">Mycobacteroides abscessus subsp. abscessus</name>
    <dbReference type="NCBI Taxonomy" id="1185650"/>
    <lineage>
        <taxon>Bacteria</taxon>
        <taxon>Bacillati</taxon>
        <taxon>Actinomycetota</taxon>
        <taxon>Actinomycetes</taxon>
        <taxon>Mycobacteriales</taxon>
        <taxon>Mycobacteriaceae</taxon>
        <taxon>Mycobacteroides</taxon>
        <taxon>Mycobacteroides abscessus</taxon>
    </lineage>
</organism>
<gene>
    <name evidence="3" type="primary">bphC3</name>
    <name evidence="2" type="ORF">SAMEA2070301_00394</name>
    <name evidence="3" type="ORF">SAMEA2152244_00332</name>
</gene>
<dbReference type="InterPro" id="IPR004360">
    <property type="entry name" value="Glyas_Fos-R_dOase_dom"/>
</dbReference>
<dbReference type="GO" id="GO:0018583">
    <property type="term" value="F:biphenyl-2,3-diol 1,2-dioxygenase activity"/>
    <property type="evidence" value="ECO:0007669"/>
    <property type="project" value="UniProtKB-EC"/>
</dbReference>
<dbReference type="AlphaFoldDB" id="A0A1N5MM45"/>
<name>A0A1N5MM45_9MYCO</name>
<dbReference type="InterPro" id="IPR037523">
    <property type="entry name" value="VOC_core"/>
</dbReference>
<evidence type="ECO:0000313" key="5">
    <source>
        <dbReference type="Proteomes" id="UP000185210"/>
    </source>
</evidence>
<feature type="domain" description="VOC" evidence="1">
    <location>
        <begin position="6"/>
        <end position="123"/>
    </location>
</feature>
<dbReference type="EMBL" id="FSQE01000001">
    <property type="protein sequence ID" value="SIL85816.1"/>
    <property type="molecule type" value="Genomic_DNA"/>
</dbReference>
<evidence type="ECO:0000313" key="4">
    <source>
        <dbReference type="Proteomes" id="UP000184831"/>
    </source>
</evidence>
<dbReference type="Proteomes" id="UP000184831">
    <property type="component" value="Unassembled WGS sequence"/>
</dbReference>
<keyword evidence="3" id="KW-0560">Oxidoreductase</keyword>
<dbReference type="EMBL" id="FSHM01000001">
    <property type="protein sequence ID" value="SIA15259.1"/>
    <property type="molecule type" value="Genomic_DNA"/>
</dbReference>
<dbReference type="Pfam" id="PF00903">
    <property type="entry name" value="Glyoxalase"/>
    <property type="match status" value="1"/>
</dbReference>
<proteinExistence type="predicted"/>
<comment type="caution">
    <text evidence="3">The sequence shown here is derived from an EMBL/GenBank/DDBJ whole genome shotgun (WGS) entry which is preliminary data.</text>
</comment>
<dbReference type="Proteomes" id="UP000185210">
    <property type="component" value="Unassembled WGS sequence"/>
</dbReference>
<dbReference type="GeneID" id="93381306"/>
<dbReference type="Gene3D" id="3.10.180.10">
    <property type="entry name" value="2,3-Dihydroxybiphenyl 1,2-Dioxygenase, domain 1"/>
    <property type="match status" value="1"/>
</dbReference>
<dbReference type="RefSeq" id="WP_005098519.1">
    <property type="nucleotide sequence ID" value="NZ_AP028613.1"/>
</dbReference>
<sequence>MPSPEKLAHVVLRTGRVQEMTDWYLQLLDGKVAFANPMIAFITYDEEHHRLAFLATGASEPPEDRHTGLHHVAFTYSSLRGLLDNYLRLKDQGLLPFWCVNHGPTLSMYYRDPDGNQIELQIDSMTNEETQDFITSEAFAANPVGITFEPEALIERFDAGESFAELVRWPSA</sequence>
<accession>A0A1N5MM45</accession>
<reference evidence="4 5" key="1">
    <citation type="submission" date="2016-11" db="EMBL/GenBank/DDBJ databases">
        <authorList>
            <consortium name="Pathogen Informatics"/>
        </authorList>
    </citation>
    <scope>NUCLEOTIDE SEQUENCE [LARGE SCALE GENOMIC DNA]</scope>
    <source>
        <strain evidence="2 5">104</strain>
        <strain evidence="3 4">696</strain>
    </source>
</reference>
<dbReference type="PROSITE" id="PS51819">
    <property type="entry name" value="VOC"/>
    <property type="match status" value="1"/>
</dbReference>
<dbReference type="InterPro" id="IPR029068">
    <property type="entry name" value="Glyas_Bleomycin-R_OHBP_Dase"/>
</dbReference>